<evidence type="ECO:0000313" key="2">
    <source>
        <dbReference type="Proteomes" id="UP001239111"/>
    </source>
</evidence>
<proteinExistence type="predicted"/>
<evidence type="ECO:0000313" key="1">
    <source>
        <dbReference type="EMBL" id="KAJ8676471.1"/>
    </source>
</evidence>
<dbReference type="Proteomes" id="UP001239111">
    <property type="component" value="Chromosome 2"/>
</dbReference>
<gene>
    <name evidence="1" type="ORF">QAD02_012258</name>
</gene>
<reference evidence="1" key="1">
    <citation type="submission" date="2023-04" db="EMBL/GenBank/DDBJ databases">
        <title>A chromosome-level genome assembly of the parasitoid wasp Eretmocerus hayati.</title>
        <authorList>
            <person name="Zhong Y."/>
            <person name="Liu S."/>
            <person name="Liu Y."/>
        </authorList>
    </citation>
    <scope>NUCLEOTIDE SEQUENCE</scope>
    <source>
        <strain evidence="1">ZJU_SS_LIU_2023</strain>
    </source>
</reference>
<dbReference type="EMBL" id="CM056742">
    <property type="protein sequence ID" value="KAJ8676471.1"/>
    <property type="molecule type" value="Genomic_DNA"/>
</dbReference>
<sequence>MPLARRVAAATSLQPCTQPPRESLQNHVEELPFCERARPTLCVIKPFLGYLAAAWCQMRIKVGIRTLVELASFLEGWERASEKVWLGGYAMVWPMRWMDFLSVPVLWRGSSAALTIRFRDNTRPRGDPEMLASAIVDCIADDAAYKGYLAEMPHGIRL</sequence>
<organism evidence="1 2">
    <name type="scientific">Eretmocerus hayati</name>
    <dbReference type="NCBI Taxonomy" id="131215"/>
    <lineage>
        <taxon>Eukaryota</taxon>
        <taxon>Metazoa</taxon>
        <taxon>Ecdysozoa</taxon>
        <taxon>Arthropoda</taxon>
        <taxon>Hexapoda</taxon>
        <taxon>Insecta</taxon>
        <taxon>Pterygota</taxon>
        <taxon>Neoptera</taxon>
        <taxon>Endopterygota</taxon>
        <taxon>Hymenoptera</taxon>
        <taxon>Apocrita</taxon>
        <taxon>Proctotrupomorpha</taxon>
        <taxon>Chalcidoidea</taxon>
        <taxon>Aphelinidae</taxon>
        <taxon>Aphelininae</taxon>
        <taxon>Eretmocerus</taxon>
    </lineage>
</organism>
<keyword evidence="2" id="KW-1185">Reference proteome</keyword>
<name>A0ACC2P090_9HYME</name>
<comment type="caution">
    <text evidence="1">The sequence shown here is derived from an EMBL/GenBank/DDBJ whole genome shotgun (WGS) entry which is preliminary data.</text>
</comment>
<accession>A0ACC2P090</accession>
<protein>
    <submittedName>
        <fullName evidence="1">Uncharacterized protein</fullName>
    </submittedName>
</protein>